<keyword evidence="2 5" id="KW-0812">Transmembrane</keyword>
<dbReference type="OrthoDB" id="9772644at2"/>
<feature type="domain" description="O-antigen ligase-related" evidence="6">
    <location>
        <begin position="201"/>
        <end position="336"/>
    </location>
</feature>
<dbReference type="STRING" id="1400863.BN873_1060006"/>
<evidence type="ECO:0000256" key="3">
    <source>
        <dbReference type="ARBA" id="ARBA00022989"/>
    </source>
</evidence>
<feature type="transmembrane region" description="Helical" evidence="5">
    <location>
        <begin position="235"/>
        <end position="253"/>
    </location>
</feature>
<comment type="caution">
    <text evidence="8">The sequence shown here is derived from an EMBL/GenBank/DDBJ whole genome shotgun (WGS) entry which is preliminary data.</text>
</comment>
<reference evidence="8" key="1">
    <citation type="submission" date="2013-07" db="EMBL/GenBank/DDBJ databases">
        <authorList>
            <person name="McIlroy S."/>
        </authorList>
    </citation>
    <scope>NUCLEOTIDE SEQUENCE [LARGE SCALE GENOMIC DNA]</scope>
    <source>
        <strain evidence="8">Run_A_D11</strain>
    </source>
</reference>
<feature type="transmembrane region" description="Helical" evidence="5">
    <location>
        <begin position="169"/>
        <end position="187"/>
    </location>
</feature>
<feature type="domain" description="DUF5935" evidence="7">
    <location>
        <begin position="1"/>
        <end position="170"/>
    </location>
</feature>
<accession>W6M185</accession>
<keyword evidence="4 5" id="KW-0472">Membrane</keyword>
<feature type="transmembrane region" description="Helical" evidence="5">
    <location>
        <begin position="6"/>
        <end position="31"/>
    </location>
</feature>
<dbReference type="EMBL" id="CBTJ020000009">
    <property type="protein sequence ID" value="CDI01111.1"/>
    <property type="molecule type" value="Genomic_DNA"/>
</dbReference>
<reference evidence="8" key="2">
    <citation type="submission" date="2014-03" db="EMBL/GenBank/DDBJ databases">
        <title>Candidatus Competibacter-lineage genomes retrieved from metagenomes reveal functional metabolic diversity.</title>
        <authorList>
            <person name="McIlroy S.J."/>
            <person name="Albertsen M."/>
            <person name="Andresen E.K."/>
            <person name="Saunders A.M."/>
            <person name="Kristiansen R."/>
            <person name="Stokholm-Bjerregaard M."/>
            <person name="Nielsen K.L."/>
            <person name="Nielsen P.H."/>
        </authorList>
    </citation>
    <scope>NUCLEOTIDE SEQUENCE</scope>
    <source>
        <strain evidence="8">Run_A_D11</strain>
    </source>
</reference>
<dbReference type="InterPro" id="IPR045979">
    <property type="entry name" value="DUF5935"/>
</dbReference>
<evidence type="ECO:0000259" key="6">
    <source>
        <dbReference type="Pfam" id="PF04932"/>
    </source>
</evidence>
<feature type="transmembrane region" description="Helical" evidence="5">
    <location>
        <begin position="368"/>
        <end position="388"/>
    </location>
</feature>
<dbReference type="InterPro" id="IPR007016">
    <property type="entry name" value="O-antigen_ligase-rel_domated"/>
</dbReference>
<dbReference type="Pfam" id="PF04932">
    <property type="entry name" value="Wzy_C"/>
    <property type="match status" value="1"/>
</dbReference>
<dbReference type="PANTHER" id="PTHR37422">
    <property type="entry name" value="TEICHURONIC ACID BIOSYNTHESIS PROTEIN TUAE"/>
    <property type="match status" value="1"/>
</dbReference>
<feature type="transmembrane region" description="Helical" evidence="5">
    <location>
        <begin position="105"/>
        <end position="123"/>
    </location>
</feature>
<feature type="transmembrane region" description="Helical" evidence="5">
    <location>
        <begin position="71"/>
        <end position="93"/>
    </location>
</feature>
<proteinExistence type="predicted"/>
<sequence length="424" mass="48452">MRDVLLTIIISGGLIWGFFSAPVSILVLNWICFQRPYDFSWGLWNNLPVFKIALGVAVFSNLIYGRIFFRFPFILVIYLAILGWAALSCFFAYNSNYAWDFYKNFLPSMLFTPILMFSTIHSISLCKWVIWVAAAGIGFNAFKVGLTITAKGGGHITDQINGFVGDNNMLGLVCCIIVAVLMGLRGTLPKNKWIMLLFYIFIMFILLCIIYTKSRGALLALSITFISMAFLSGKLIRSLFFLVVIIASGYFLIPSNNFDRLSTLDNLKDDTSAVGRFENWELSWQEALRYPFFGVGPENHIIYNKSISTSVQTRVAHSVYFQVLGELGFVGLGLYLWFMGLGLWTLFRTWRFMIFVAIDNPDLTWVRDVALWMICGYMGYILGAGFLNTFYIEFPWYVIFYGSMLQPLVTIELSQRKKLMIFNN</sequence>
<evidence type="ECO:0000259" key="7">
    <source>
        <dbReference type="Pfam" id="PF19358"/>
    </source>
</evidence>
<evidence type="ECO:0000256" key="4">
    <source>
        <dbReference type="ARBA" id="ARBA00023136"/>
    </source>
</evidence>
<evidence type="ECO:0000256" key="2">
    <source>
        <dbReference type="ARBA" id="ARBA00022692"/>
    </source>
</evidence>
<dbReference type="InterPro" id="IPR017528">
    <property type="entry name" value="CHP03097O-antigen_lig-rel"/>
</dbReference>
<evidence type="ECO:0000256" key="5">
    <source>
        <dbReference type="SAM" id="Phobius"/>
    </source>
</evidence>
<feature type="transmembrane region" description="Helical" evidence="5">
    <location>
        <begin position="193"/>
        <end position="214"/>
    </location>
</feature>
<dbReference type="AlphaFoldDB" id="W6M185"/>
<dbReference type="GO" id="GO:0016020">
    <property type="term" value="C:membrane"/>
    <property type="evidence" value="ECO:0007669"/>
    <property type="project" value="UniProtKB-SubCell"/>
</dbReference>
<name>W6M185_9GAMM</name>
<feature type="transmembrane region" description="Helical" evidence="5">
    <location>
        <begin position="129"/>
        <end position="148"/>
    </location>
</feature>
<comment type="subcellular location">
    <subcellularLocation>
        <location evidence="1">Membrane</location>
        <topology evidence="1">Multi-pass membrane protein</topology>
    </subcellularLocation>
</comment>
<dbReference type="PANTHER" id="PTHR37422:SF13">
    <property type="entry name" value="LIPOPOLYSACCHARIDE BIOSYNTHESIS PROTEIN PA4999-RELATED"/>
    <property type="match status" value="1"/>
</dbReference>
<dbReference type="InterPro" id="IPR051533">
    <property type="entry name" value="WaaL-like"/>
</dbReference>
<evidence type="ECO:0008006" key="10">
    <source>
        <dbReference type="Google" id="ProtNLM"/>
    </source>
</evidence>
<keyword evidence="9" id="KW-1185">Reference proteome</keyword>
<protein>
    <recommendedName>
        <fullName evidence="10">O-antigen polymerase</fullName>
    </recommendedName>
</protein>
<evidence type="ECO:0000313" key="9">
    <source>
        <dbReference type="Proteomes" id="UP000035760"/>
    </source>
</evidence>
<feature type="transmembrane region" description="Helical" evidence="5">
    <location>
        <begin position="43"/>
        <end position="65"/>
    </location>
</feature>
<feature type="transmembrane region" description="Helical" evidence="5">
    <location>
        <begin position="327"/>
        <end position="347"/>
    </location>
</feature>
<dbReference type="RefSeq" id="WP_082161030.1">
    <property type="nucleotide sequence ID" value="NZ_CBTJ020000009.1"/>
</dbReference>
<keyword evidence="3 5" id="KW-1133">Transmembrane helix</keyword>
<evidence type="ECO:0000313" key="8">
    <source>
        <dbReference type="EMBL" id="CDI01111.1"/>
    </source>
</evidence>
<dbReference type="Pfam" id="PF19358">
    <property type="entry name" value="DUF5935"/>
    <property type="match status" value="1"/>
</dbReference>
<gene>
    <name evidence="8" type="ORF">BN873_1060006</name>
</gene>
<dbReference type="NCBIfam" id="TIGR03097">
    <property type="entry name" value="PEP_O_lig_1"/>
    <property type="match status" value="1"/>
</dbReference>
<dbReference type="Proteomes" id="UP000035760">
    <property type="component" value="Unassembled WGS sequence"/>
</dbReference>
<organism evidence="8 9">
    <name type="scientific">Candidatus Competibacter denitrificans Run_A_D11</name>
    <dbReference type="NCBI Taxonomy" id="1400863"/>
    <lineage>
        <taxon>Bacteria</taxon>
        <taxon>Pseudomonadati</taxon>
        <taxon>Pseudomonadota</taxon>
        <taxon>Gammaproteobacteria</taxon>
        <taxon>Candidatus Competibacteraceae</taxon>
        <taxon>Candidatus Competibacter</taxon>
    </lineage>
</organism>
<evidence type="ECO:0000256" key="1">
    <source>
        <dbReference type="ARBA" id="ARBA00004141"/>
    </source>
</evidence>